<proteinExistence type="predicted"/>
<sequence>MKFRFILGYEVTENRLLLHGSAFLYHHIFVVFVDENDTTKVGNY</sequence>
<keyword evidence="2" id="KW-1185">Reference proteome</keyword>
<reference evidence="1 2" key="1">
    <citation type="submission" date="2010-12" db="EMBL/GenBank/DDBJ databases">
        <authorList>
            <person name="Muzny D."/>
            <person name="Qin X."/>
            <person name="Deng J."/>
            <person name="Jiang H."/>
            <person name="Liu Y."/>
            <person name="Qu J."/>
            <person name="Song X.-Z."/>
            <person name="Zhang L."/>
            <person name="Thornton R."/>
            <person name="Coyle M."/>
            <person name="Francisco L."/>
            <person name="Jackson L."/>
            <person name="Javaid M."/>
            <person name="Korchina V."/>
            <person name="Kovar C."/>
            <person name="Mata R."/>
            <person name="Mathew T."/>
            <person name="Ngo R."/>
            <person name="Nguyen L."/>
            <person name="Nguyen N."/>
            <person name="Okwuonu G."/>
            <person name="Ongeri F."/>
            <person name="Pham C."/>
            <person name="Simmons D."/>
            <person name="Wilczek-Boney K."/>
            <person name="Hale W."/>
            <person name="Jakkamsetti A."/>
            <person name="Pham P."/>
            <person name="Ruth R."/>
            <person name="San Lucas F."/>
            <person name="Warren J."/>
            <person name="Zhang J."/>
            <person name="Zhao Z."/>
            <person name="Zhou C."/>
            <person name="Zhu D."/>
            <person name="Lee S."/>
            <person name="Bess C."/>
            <person name="Blankenburg K."/>
            <person name="Forbes L."/>
            <person name="Fu Q."/>
            <person name="Gubbala S."/>
            <person name="Hirani K."/>
            <person name="Jayaseelan J.C."/>
            <person name="Lara F."/>
            <person name="Munidasa M."/>
            <person name="Palculict T."/>
            <person name="Patil S."/>
            <person name="Pu L.-L."/>
            <person name="Saada N."/>
            <person name="Tang L."/>
            <person name="Weissenberger G."/>
            <person name="Zhu Y."/>
            <person name="Hemphill L."/>
            <person name="Shang Y."/>
            <person name="Youmans B."/>
            <person name="Ayvaz T."/>
            <person name="Ross M."/>
            <person name="Santibanez J."/>
            <person name="Aqrawi P."/>
            <person name="Gross S."/>
            <person name="Joshi V."/>
            <person name="Fowler G."/>
            <person name="Nazareth L."/>
            <person name="Reid J."/>
            <person name="Worley K."/>
            <person name="Petrosino J."/>
            <person name="Highlander S."/>
            <person name="Gibbs R."/>
        </authorList>
    </citation>
    <scope>NUCLEOTIDE SEQUENCE [LARGE SCALE GENOMIC DNA]</scope>
    <source>
        <strain evidence="1 2">DSM 15606</strain>
    </source>
</reference>
<comment type="caution">
    <text evidence="1">The sequence shown here is derived from an EMBL/GenBank/DDBJ whole genome shotgun (WGS) entry which is preliminary data.</text>
</comment>
<dbReference type="HOGENOM" id="CLU_3220290_0_0_10"/>
<name>E6MTC2_9BACT</name>
<evidence type="ECO:0000313" key="2">
    <source>
        <dbReference type="Proteomes" id="UP000003874"/>
    </source>
</evidence>
<accession>E6MTC2</accession>
<dbReference type="AlphaFoldDB" id="E6MTC2"/>
<dbReference type="EMBL" id="AEQO01000205">
    <property type="protein sequence ID" value="EFV03176.1"/>
    <property type="molecule type" value="Genomic_DNA"/>
</dbReference>
<dbReference type="Proteomes" id="UP000003874">
    <property type="component" value="Unassembled WGS sequence"/>
</dbReference>
<organism evidence="1 2">
    <name type="scientific">Segatella salivae DSM 15606</name>
    <dbReference type="NCBI Taxonomy" id="888832"/>
    <lineage>
        <taxon>Bacteria</taxon>
        <taxon>Pseudomonadati</taxon>
        <taxon>Bacteroidota</taxon>
        <taxon>Bacteroidia</taxon>
        <taxon>Bacteroidales</taxon>
        <taxon>Prevotellaceae</taxon>
        <taxon>Segatella</taxon>
    </lineage>
</organism>
<evidence type="ECO:0000313" key="1">
    <source>
        <dbReference type="EMBL" id="EFV03176.1"/>
    </source>
</evidence>
<gene>
    <name evidence="1" type="ORF">HMPREF9420_2740</name>
</gene>
<protein>
    <submittedName>
        <fullName evidence="1">Uncharacterized protein</fullName>
    </submittedName>
</protein>